<feature type="transmembrane region" description="Helical" evidence="1">
    <location>
        <begin position="17"/>
        <end position="39"/>
    </location>
</feature>
<evidence type="ECO:0000256" key="1">
    <source>
        <dbReference type="SAM" id="Phobius"/>
    </source>
</evidence>
<comment type="caution">
    <text evidence="2">The sequence shown here is derived from an EMBL/GenBank/DDBJ whole genome shotgun (WGS) entry which is preliminary data.</text>
</comment>
<protein>
    <submittedName>
        <fullName evidence="2">Cobalamin biosynthesis protein CobD/CbiB</fullName>
    </submittedName>
</protein>
<name>A0ABT9ZUC8_9BACI</name>
<feature type="transmembrane region" description="Helical" evidence="1">
    <location>
        <begin position="51"/>
        <end position="70"/>
    </location>
</feature>
<gene>
    <name evidence="2" type="ORF">J2S74_002230</name>
</gene>
<reference evidence="2 3" key="1">
    <citation type="submission" date="2023-07" db="EMBL/GenBank/DDBJ databases">
        <title>Genomic Encyclopedia of Type Strains, Phase IV (KMG-IV): sequencing the most valuable type-strain genomes for metagenomic binning, comparative biology and taxonomic classification.</title>
        <authorList>
            <person name="Goeker M."/>
        </authorList>
    </citation>
    <scope>NUCLEOTIDE SEQUENCE [LARGE SCALE GENOMIC DNA]</scope>
    <source>
        <strain evidence="2 3">DSM 9768</strain>
    </source>
</reference>
<keyword evidence="1" id="KW-0472">Membrane</keyword>
<evidence type="ECO:0000313" key="2">
    <source>
        <dbReference type="EMBL" id="MDQ0254851.1"/>
    </source>
</evidence>
<proteinExistence type="predicted"/>
<evidence type="ECO:0000313" key="3">
    <source>
        <dbReference type="Proteomes" id="UP001230005"/>
    </source>
</evidence>
<accession>A0ABT9ZUC8</accession>
<sequence>MDIQEKINERTNLGKKLFLYGLFGVIVLLGITFTFSHLLKPLTMLQIRLSIIGIGIVYCLSISVYLHYFINNLQTEEEIPSKRKNDVIIVFNGKQLGPNEQ</sequence>
<keyword evidence="3" id="KW-1185">Reference proteome</keyword>
<dbReference type="Proteomes" id="UP001230005">
    <property type="component" value="Unassembled WGS sequence"/>
</dbReference>
<organism evidence="2 3">
    <name type="scientific">Evansella vedderi</name>
    <dbReference type="NCBI Taxonomy" id="38282"/>
    <lineage>
        <taxon>Bacteria</taxon>
        <taxon>Bacillati</taxon>
        <taxon>Bacillota</taxon>
        <taxon>Bacilli</taxon>
        <taxon>Bacillales</taxon>
        <taxon>Bacillaceae</taxon>
        <taxon>Evansella</taxon>
    </lineage>
</organism>
<dbReference type="EMBL" id="JAUSUG010000007">
    <property type="protein sequence ID" value="MDQ0254851.1"/>
    <property type="molecule type" value="Genomic_DNA"/>
</dbReference>
<keyword evidence="1" id="KW-1133">Transmembrane helix</keyword>
<keyword evidence="1" id="KW-0812">Transmembrane</keyword>
<dbReference type="RefSeq" id="WP_307325362.1">
    <property type="nucleotide sequence ID" value="NZ_JAUSUG010000007.1"/>
</dbReference>